<dbReference type="AlphaFoldDB" id="A0A375JCH6"/>
<dbReference type="EMBL" id="OVTA01000099">
    <property type="protein sequence ID" value="SPS02818.1"/>
    <property type="molecule type" value="Genomic_DNA"/>
</dbReference>
<proteinExistence type="predicted"/>
<accession>A0A375JCH6</accession>
<sequence>MRQAEDTALNQSPLGHRLVIAFAIAPDTHYSQWKALNINIVSDHGLRPQSVCGRKPGQDSPYKTRTPFLGRLPSGYQPLVVLSSVLDAVDPLGLGLLSVVLAHRPGKKFKTLRRFVRS</sequence>
<protein>
    <submittedName>
        <fullName evidence="1">Uncharacterized protein</fullName>
    </submittedName>
</protein>
<gene>
    <name evidence="1" type="ORF">CBM2634_U340006</name>
</gene>
<organism evidence="1 2">
    <name type="scientific">Cupriavidus taiwanensis</name>
    <dbReference type="NCBI Taxonomy" id="164546"/>
    <lineage>
        <taxon>Bacteria</taxon>
        <taxon>Pseudomonadati</taxon>
        <taxon>Pseudomonadota</taxon>
        <taxon>Betaproteobacteria</taxon>
        <taxon>Burkholderiales</taxon>
        <taxon>Burkholderiaceae</taxon>
        <taxon>Cupriavidus</taxon>
    </lineage>
</organism>
<reference evidence="1 2" key="1">
    <citation type="submission" date="2018-01" db="EMBL/GenBank/DDBJ databases">
        <authorList>
            <person name="Gaut B.S."/>
            <person name="Morton B.R."/>
            <person name="Clegg M.T."/>
            <person name="Duvall M.R."/>
        </authorList>
    </citation>
    <scope>NUCLEOTIDE SEQUENCE [LARGE SCALE GENOMIC DNA]</scope>
    <source>
        <strain evidence="1">Cupriavidus taiwanensis cmp 52</strain>
    </source>
</reference>
<evidence type="ECO:0000313" key="1">
    <source>
        <dbReference type="EMBL" id="SPS02818.1"/>
    </source>
</evidence>
<evidence type="ECO:0000313" key="2">
    <source>
        <dbReference type="Proteomes" id="UP000256805"/>
    </source>
</evidence>
<name>A0A375JCH6_9BURK</name>
<dbReference type="Proteomes" id="UP000256805">
    <property type="component" value="Unassembled WGS sequence"/>
</dbReference>